<keyword evidence="4" id="KW-1185">Reference proteome</keyword>
<evidence type="ECO:0000259" key="2">
    <source>
        <dbReference type="PROSITE" id="PS51186"/>
    </source>
</evidence>
<dbReference type="EMBL" id="JBIAJP010000007">
    <property type="protein sequence ID" value="MFF0006781.1"/>
    <property type="molecule type" value="Genomic_DNA"/>
</dbReference>
<proteinExistence type="predicted"/>
<feature type="domain" description="N-acetyltransferase" evidence="2">
    <location>
        <begin position="172"/>
        <end position="309"/>
    </location>
</feature>
<dbReference type="SUPFAM" id="SSF55729">
    <property type="entry name" value="Acyl-CoA N-acyltransferases (Nat)"/>
    <property type="match status" value="1"/>
</dbReference>
<feature type="region of interest" description="Disordered" evidence="1">
    <location>
        <begin position="1"/>
        <end position="30"/>
    </location>
</feature>
<feature type="compositionally biased region" description="Low complexity" evidence="1">
    <location>
        <begin position="1"/>
        <end position="16"/>
    </location>
</feature>
<comment type="caution">
    <text evidence="3">The sequence shown here is derived from an EMBL/GenBank/DDBJ whole genome shotgun (WGS) entry which is preliminary data.</text>
</comment>
<dbReference type="Pfam" id="PF00583">
    <property type="entry name" value="Acetyltransf_1"/>
    <property type="match status" value="1"/>
</dbReference>
<gene>
    <name evidence="3" type="ORF">ACFYQT_25475</name>
</gene>
<reference evidence="3 4" key="1">
    <citation type="submission" date="2024-10" db="EMBL/GenBank/DDBJ databases">
        <title>The Natural Products Discovery Center: Release of the First 8490 Sequenced Strains for Exploring Actinobacteria Biosynthetic Diversity.</title>
        <authorList>
            <person name="Kalkreuter E."/>
            <person name="Kautsar S.A."/>
            <person name="Yang D."/>
            <person name="Bader C.D."/>
            <person name="Teijaro C.N."/>
            <person name="Fluegel L."/>
            <person name="Davis C.M."/>
            <person name="Simpson J.R."/>
            <person name="Lauterbach L."/>
            <person name="Steele A.D."/>
            <person name="Gui C."/>
            <person name="Meng S."/>
            <person name="Li G."/>
            <person name="Viehrig K."/>
            <person name="Ye F."/>
            <person name="Su P."/>
            <person name="Kiefer A.F."/>
            <person name="Nichols A."/>
            <person name="Cepeda A.J."/>
            <person name="Yan W."/>
            <person name="Fan B."/>
            <person name="Jiang Y."/>
            <person name="Adhikari A."/>
            <person name="Zheng C.-J."/>
            <person name="Schuster L."/>
            <person name="Cowan T.M."/>
            <person name="Smanski M.J."/>
            <person name="Chevrette M.G."/>
            <person name="De Carvalho L.P.S."/>
            <person name="Shen B."/>
        </authorList>
    </citation>
    <scope>NUCLEOTIDE SEQUENCE [LARGE SCALE GENOMIC DNA]</scope>
    <source>
        <strain evidence="3 4">NPDC005497</strain>
    </source>
</reference>
<evidence type="ECO:0000256" key="1">
    <source>
        <dbReference type="SAM" id="MobiDB-lite"/>
    </source>
</evidence>
<accession>A0ABW6N0I4</accession>
<evidence type="ECO:0000313" key="4">
    <source>
        <dbReference type="Proteomes" id="UP001601422"/>
    </source>
</evidence>
<protein>
    <submittedName>
        <fullName evidence="3">GNAT family N-acetyltransferase</fullName>
    </submittedName>
</protein>
<dbReference type="Gene3D" id="3.40.630.30">
    <property type="match status" value="1"/>
</dbReference>
<dbReference type="PROSITE" id="PS51186">
    <property type="entry name" value="GNAT"/>
    <property type="match status" value="1"/>
</dbReference>
<dbReference type="Proteomes" id="UP001601422">
    <property type="component" value="Unassembled WGS sequence"/>
</dbReference>
<sequence>MDTGTGVDTNTDTNADTDTDPHPHPGTGGWHLTHDLDEFLTRAGAFLRSRPALHTVPLTVTETLRARGRSVYGQGAPQFGLLERDGGVRATFFRTPPHWLNLTALTPEDADALAARLAALGRRLPGVNADSDTAAAFAAAWQRHTGAPAALRQRQRLYRLGTLTAPGPVPPGRPRVAVESDRERLRRWHDEFSESVGLGTVRDSAEWADARIDSGTITFWETPDGTPVAMAGTSPRVAGQVRVTTVYTPPHLRGRGYAGAATAEVSRTALAAGADEVLLFTDLSNPTSNGLYQRIGYRPVADFAVWDFT</sequence>
<evidence type="ECO:0000313" key="3">
    <source>
        <dbReference type="EMBL" id="MFF0006781.1"/>
    </source>
</evidence>
<organism evidence="3 4">
    <name type="scientific">Streptomyces tibetensis</name>
    <dbReference type="NCBI Taxonomy" id="2382123"/>
    <lineage>
        <taxon>Bacteria</taxon>
        <taxon>Bacillati</taxon>
        <taxon>Actinomycetota</taxon>
        <taxon>Actinomycetes</taxon>
        <taxon>Kitasatosporales</taxon>
        <taxon>Streptomycetaceae</taxon>
        <taxon>Streptomyces</taxon>
    </lineage>
</organism>
<name>A0ABW6N0I4_9ACTN</name>
<dbReference type="InterPro" id="IPR016181">
    <property type="entry name" value="Acyl_CoA_acyltransferase"/>
</dbReference>
<dbReference type="RefSeq" id="WP_389831488.1">
    <property type="nucleotide sequence ID" value="NZ_JBIAJP010000007.1"/>
</dbReference>
<dbReference type="CDD" id="cd04301">
    <property type="entry name" value="NAT_SF"/>
    <property type="match status" value="1"/>
</dbReference>
<dbReference type="InterPro" id="IPR000182">
    <property type="entry name" value="GNAT_dom"/>
</dbReference>